<organism evidence="1 2">
    <name type="scientific">Bacillus pumilus</name>
    <name type="common">Bacillus mesentericus</name>
    <dbReference type="NCBI Taxonomy" id="1408"/>
    <lineage>
        <taxon>Bacteria</taxon>
        <taxon>Bacillati</taxon>
        <taxon>Bacillota</taxon>
        <taxon>Bacilli</taxon>
        <taxon>Bacillales</taxon>
        <taxon>Bacillaceae</taxon>
        <taxon>Bacillus</taxon>
    </lineage>
</organism>
<reference evidence="1 2" key="1">
    <citation type="submission" date="2017-11" db="EMBL/GenBank/DDBJ databases">
        <title>Draft genome sequence of Bacillus pumilus 51_5il from lake Gorkoye (Russia: Novosibirsk region).</title>
        <authorList>
            <person name="Shipova A.A."/>
            <person name="Rozanov A.S."/>
            <person name="Bryanskaya A.V."/>
            <person name="Peltek S.E."/>
        </authorList>
    </citation>
    <scope>NUCLEOTIDE SEQUENCE [LARGE SCALE GENOMIC DNA]</scope>
    <source>
        <strain evidence="1 2">51_5il</strain>
    </source>
</reference>
<dbReference type="AlphaFoldDB" id="A0A2G8IY16"/>
<evidence type="ECO:0000313" key="1">
    <source>
        <dbReference type="EMBL" id="PIK28393.1"/>
    </source>
</evidence>
<protein>
    <submittedName>
        <fullName evidence="1">Uncharacterized protein</fullName>
    </submittedName>
</protein>
<gene>
    <name evidence="1" type="ORF">CTV99_03495</name>
</gene>
<accession>A0A2G8IY16</accession>
<dbReference type="EMBL" id="PEKP01000004">
    <property type="protein sequence ID" value="PIK28393.1"/>
    <property type="molecule type" value="Genomic_DNA"/>
</dbReference>
<evidence type="ECO:0000313" key="2">
    <source>
        <dbReference type="Proteomes" id="UP000230768"/>
    </source>
</evidence>
<dbReference type="Proteomes" id="UP000230768">
    <property type="component" value="Unassembled WGS sequence"/>
</dbReference>
<sequence length="63" mass="7387">MSELFKTAYPYCFITMARSVAPDMRKKVLAMYISTYMAKYEPHLEVVKIEGKYAICRLKNKSK</sequence>
<name>A0A2G8IY16_BACPU</name>
<proteinExistence type="predicted"/>
<comment type="caution">
    <text evidence="1">The sequence shown here is derived from an EMBL/GenBank/DDBJ whole genome shotgun (WGS) entry which is preliminary data.</text>
</comment>